<evidence type="ECO:0000256" key="1">
    <source>
        <dbReference type="ARBA" id="ARBA00022529"/>
    </source>
</evidence>
<name>A0A0H3KX29_PANAA</name>
<accession>A0A0H3KX29</accession>
<gene>
    <name evidence="4" type="ordered locus">PAJ_1664</name>
</gene>
<sequence length="291" mass="32611">MSITGSVGIGGRNNYGDVKTVQRLLQNNGFPQLRDDGRIGPKTIEAIKSYQSRFMSRPDGLVDVHGKTWSTLSRSGNDTNKILPPRNVDDPNVNSGRLTVNAGQVTFDAEGNDNIHSPYFSRHIHWPGYNSGVTIGRGYDMGGRSTGEIYSDLLMVGVEQEQARRLSLGSTKKGSEAHAWVKKHREECGIISRESQARLFESIYPIYVNRAKSSYLSKTASHQERTDWDKLKPVIKDIIVDLVYQGAGSTINMQAAMHNDVDKLADFIDSSAYLQKFEKGRNRARYLRSRR</sequence>
<reference evidence="5" key="1">
    <citation type="journal article" date="2012" name="Appl. Microbiol. Biotechnol.">
        <title>The complete genome sequence of Pantoea ananatis AJ13355, an organism with great biotechnological potential.</title>
        <authorList>
            <person name="Hara Y."/>
            <person name="Kadotani N."/>
            <person name="Izui H."/>
            <person name="Katashkina J.I."/>
            <person name="Kuvaeva T.M."/>
            <person name="Andreeva I.G."/>
            <person name="Golubeva L.I."/>
            <person name="Malko D.B."/>
            <person name="Makeev V.J."/>
            <person name="Mashko S.V."/>
            <person name="Kozlov Y.I."/>
        </authorList>
    </citation>
    <scope>NUCLEOTIDE SEQUENCE [LARGE SCALE GENOMIC DNA]</scope>
    <source>
        <strain evidence="5">AJ13355</strain>
    </source>
</reference>
<evidence type="ECO:0000313" key="5">
    <source>
        <dbReference type="Proteomes" id="UP000006690"/>
    </source>
</evidence>
<dbReference type="eggNOG" id="COG3409">
    <property type="taxonomic scope" value="Bacteria"/>
</dbReference>
<dbReference type="OrthoDB" id="932638at2"/>
<dbReference type="Gene3D" id="1.10.101.10">
    <property type="entry name" value="PGBD-like superfamily/PGBD"/>
    <property type="match status" value="1"/>
</dbReference>
<dbReference type="KEGG" id="paj:PAJ_1664"/>
<dbReference type="Gene3D" id="1.10.530.40">
    <property type="match status" value="1"/>
</dbReference>
<proteinExistence type="predicted"/>
<dbReference type="RefSeq" id="WP_014593985.1">
    <property type="nucleotide sequence ID" value="NC_017531.2"/>
</dbReference>
<dbReference type="SUPFAM" id="SSF47090">
    <property type="entry name" value="PGBD-like"/>
    <property type="match status" value="1"/>
</dbReference>
<evidence type="ECO:0000256" key="2">
    <source>
        <dbReference type="ARBA" id="ARBA00022638"/>
    </source>
</evidence>
<keyword evidence="2" id="KW-0081">Bacteriolytic enzyme</keyword>
<keyword evidence="1" id="KW-0929">Antimicrobial</keyword>
<dbReference type="Pfam" id="PF01471">
    <property type="entry name" value="PG_binding_1"/>
    <property type="match status" value="1"/>
</dbReference>
<dbReference type="InterPro" id="IPR023347">
    <property type="entry name" value="Lysozyme_dom_sf"/>
</dbReference>
<dbReference type="PATRIC" id="fig|932677.3.peg.1950"/>
<organism evidence="4 5">
    <name type="scientific">Pantoea ananatis (strain AJ13355)</name>
    <dbReference type="NCBI Taxonomy" id="932677"/>
    <lineage>
        <taxon>Bacteria</taxon>
        <taxon>Pseudomonadati</taxon>
        <taxon>Pseudomonadota</taxon>
        <taxon>Gammaproteobacteria</taxon>
        <taxon>Enterobacterales</taxon>
        <taxon>Erwiniaceae</taxon>
        <taxon>Pantoea</taxon>
    </lineage>
</organism>
<dbReference type="Proteomes" id="UP000006690">
    <property type="component" value="Chromosome"/>
</dbReference>
<dbReference type="InterPro" id="IPR002477">
    <property type="entry name" value="Peptidoglycan-bd-like"/>
</dbReference>
<dbReference type="GO" id="GO:0003796">
    <property type="term" value="F:lysozyme activity"/>
    <property type="evidence" value="ECO:0007669"/>
    <property type="project" value="InterPro"/>
</dbReference>
<dbReference type="HOGENOM" id="CLU_955953_0_0_6"/>
<feature type="domain" description="Peptidoglycan binding-like" evidence="3">
    <location>
        <begin position="16"/>
        <end position="63"/>
    </location>
</feature>
<dbReference type="AlphaFoldDB" id="A0A0H3KX29"/>
<dbReference type="InterPro" id="IPR036366">
    <property type="entry name" value="PGBDSf"/>
</dbReference>
<evidence type="ECO:0000259" key="3">
    <source>
        <dbReference type="Pfam" id="PF01471"/>
    </source>
</evidence>
<dbReference type="GO" id="GO:0042742">
    <property type="term" value="P:defense response to bacterium"/>
    <property type="evidence" value="ECO:0007669"/>
    <property type="project" value="UniProtKB-KW"/>
</dbReference>
<dbReference type="CDD" id="cd16903">
    <property type="entry name" value="pesticin_lyz-like"/>
    <property type="match status" value="1"/>
</dbReference>
<protein>
    <recommendedName>
        <fullName evidence="3">Peptidoglycan binding-like domain-containing protein</fullName>
    </recommendedName>
</protein>
<dbReference type="EMBL" id="AP012032">
    <property type="protein sequence ID" value="BAK11744.1"/>
    <property type="molecule type" value="Genomic_DNA"/>
</dbReference>
<evidence type="ECO:0000313" key="4">
    <source>
        <dbReference type="EMBL" id="BAK11744.1"/>
    </source>
</evidence>
<dbReference type="InterPro" id="IPR036365">
    <property type="entry name" value="PGBD-like_sf"/>
</dbReference>
<dbReference type="GO" id="GO:0031640">
    <property type="term" value="P:killing of cells of another organism"/>
    <property type="evidence" value="ECO:0007669"/>
    <property type="project" value="UniProtKB-KW"/>
</dbReference>